<evidence type="ECO:0000256" key="2">
    <source>
        <dbReference type="ARBA" id="ARBA00022448"/>
    </source>
</evidence>
<sequence>MEPMTVALTVGVVLAAGAITGVAGFGFALAGTAALAGPLGPRTAVAFMILPILAANLSLVRELDREALDACTRRFAPFVASALVGTIVGMAVLDAVPERPLAGALGVLTLGFVAVRQDAVDVPLLESAEERCFVETGPAMVGVGGVSGVVFGATNVGVQMVAYIRSCGLRGKTFAGVVGLVFLGMNASRVVVAGVIDLYPEGVLVLSVAAMVPAAVGVGVGKRIRPRVGERWRARIVLGLLVAVGVRLLTSAV</sequence>
<accession>A0A9Q4C1V0</accession>
<keyword evidence="4 7" id="KW-0812">Transmembrane</keyword>
<dbReference type="InterPro" id="IPR052017">
    <property type="entry name" value="TSUP"/>
</dbReference>
<comment type="caution">
    <text evidence="8">The sequence shown here is derived from an EMBL/GenBank/DDBJ whole genome shotgun (WGS) entry which is preliminary data.</text>
</comment>
<comment type="similarity">
    <text evidence="7">Belongs to the 4-toluene sulfonate uptake permease (TSUP) (TC 2.A.102) family.</text>
</comment>
<dbReference type="PANTHER" id="PTHR30269:SF37">
    <property type="entry name" value="MEMBRANE TRANSPORTER PROTEIN"/>
    <property type="match status" value="1"/>
</dbReference>
<evidence type="ECO:0000256" key="6">
    <source>
        <dbReference type="ARBA" id="ARBA00023136"/>
    </source>
</evidence>
<feature type="transmembrane region" description="Helical" evidence="7">
    <location>
        <begin position="174"/>
        <end position="196"/>
    </location>
</feature>
<keyword evidence="9" id="KW-1185">Reference proteome</keyword>
<feature type="transmembrane region" description="Helical" evidence="7">
    <location>
        <begin position="139"/>
        <end position="162"/>
    </location>
</feature>
<feature type="transmembrane region" description="Helical" evidence="7">
    <location>
        <begin position="232"/>
        <end position="250"/>
    </location>
</feature>
<dbReference type="Pfam" id="PF01925">
    <property type="entry name" value="TauE"/>
    <property type="match status" value="1"/>
</dbReference>
<evidence type="ECO:0000313" key="8">
    <source>
        <dbReference type="EMBL" id="MCX2818370.1"/>
    </source>
</evidence>
<dbReference type="RefSeq" id="WP_266086169.1">
    <property type="nucleotide sequence ID" value="NZ_RKLV01000002.1"/>
</dbReference>
<evidence type="ECO:0000256" key="1">
    <source>
        <dbReference type="ARBA" id="ARBA00004651"/>
    </source>
</evidence>
<evidence type="ECO:0000256" key="5">
    <source>
        <dbReference type="ARBA" id="ARBA00022989"/>
    </source>
</evidence>
<evidence type="ECO:0000256" key="4">
    <source>
        <dbReference type="ARBA" id="ARBA00022692"/>
    </source>
</evidence>
<organism evidence="8 9">
    <name type="scientific">Halorutilus salinus</name>
    <dbReference type="NCBI Taxonomy" id="2487751"/>
    <lineage>
        <taxon>Archaea</taxon>
        <taxon>Methanobacteriati</taxon>
        <taxon>Methanobacteriota</taxon>
        <taxon>Stenosarchaea group</taxon>
        <taxon>Halobacteria</taxon>
        <taxon>Halorutilales</taxon>
        <taxon>Halorutilaceae</taxon>
        <taxon>Halorutilus</taxon>
    </lineage>
</organism>
<dbReference type="GO" id="GO:0005886">
    <property type="term" value="C:plasma membrane"/>
    <property type="evidence" value="ECO:0007669"/>
    <property type="project" value="UniProtKB-SubCell"/>
</dbReference>
<dbReference type="Proteomes" id="UP001149411">
    <property type="component" value="Unassembled WGS sequence"/>
</dbReference>
<dbReference type="AlphaFoldDB" id="A0A9Q4C1V0"/>
<keyword evidence="2" id="KW-0813">Transport</keyword>
<comment type="subcellular location">
    <subcellularLocation>
        <location evidence="1 7">Cell membrane</location>
        <topology evidence="1 7">Multi-pass membrane protein</topology>
    </subcellularLocation>
</comment>
<evidence type="ECO:0000256" key="3">
    <source>
        <dbReference type="ARBA" id="ARBA00022475"/>
    </source>
</evidence>
<name>A0A9Q4C1V0_9EURY</name>
<dbReference type="EMBL" id="RKLV01000002">
    <property type="protein sequence ID" value="MCX2818370.1"/>
    <property type="molecule type" value="Genomic_DNA"/>
</dbReference>
<gene>
    <name evidence="8" type="ORF">EGH25_03260</name>
</gene>
<protein>
    <recommendedName>
        <fullName evidence="7">Probable membrane transporter protein</fullName>
    </recommendedName>
</protein>
<keyword evidence="5 7" id="KW-1133">Transmembrane helix</keyword>
<dbReference type="PANTHER" id="PTHR30269">
    <property type="entry name" value="TRANSMEMBRANE PROTEIN YFCA"/>
    <property type="match status" value="1"/>
</dbReference>
<evidence type="ECO:0000256" key="7">
    <source>
        <dbReference type="RuleBase" id="RU363041"/>
    </source>
</evidence>
<feature type="transmembrane region" description="Helical" evidence="7">
    <location>
        <begin position="75"/>
        <end position="93"/>
    </location>
</feature>
<keyword evidence="3 7" id="KW-1003">Cell membrane</keyword>
<proteinExistence type="inferred from homology"/>
<evidence type="ECO:0000313" key="9">
    <source>
        <dbReference type="Proteomes" id="UP001149411"/>
    </source>
</evidence>
<keyword evidence="6 7" id="KW-0472">Membrane</keyword>
<dbReference type="InterPro" id="IPR002781">
    <property type="entry name" value="TM_pro_TauE-like"/>
</dbReference>
<reference evidence="8" key="1">
    <citation type="submission" date="2022-09" db="EMBL/GenBank/DDBJ databases">
        <title>Haloadaptaus new haloarchaeum isolated from saline soil.</title>
        <authorList>
            <person name="Duran-Viseras A."/>
            <person name="Sanchez-Porro C."/>
            <person name="Ventosa A."/>
        </authorList>
    </citation>
    <scope>NUCLEOTIDE SEQUENCE</scope>
    <source>
        <strain evidence="8">F3-133</strain>
    </source>
</reference>
<feature type="transmembrane region" description="Helical" evidence="7">
    <location>
        <begin position="202"/>
        <end position="220"/>
    </location>
</feature>
<feature type="transmembrane region" description="Helical" evidence="7">
    <location>
        <begin position="44"/>
        <end position="63"/>
    </location>
</feature>